<dbReference type="Proteomes" id="UP000194767">
    <property type="component" value="Unassembled WGS sequence"/>
</dbReference>
<organism evidence="2 3">
    <name type="scientific">Acinetobacter nosocomialis</name>
    <dbReference type="NCBI Taxonomy" id="106654"/>
    <lineage>
        <taxon>Bacteria</taxon>
        <taxon>Pseudomonadati</taxon>
        <taxon>Pseudomonadota</taxon>
        <taxon>Gammaproteobacteria</taxon>
        <taxon>Moraxellales</taxon>
        <taxon>Moraxellaceae</taxon>
        <taxon>Acinetobacter</taxon>
        <taxon>Acinetobacter calcoaceticus/baumannii complex</taxon>
    </lineage>
</organism>
<evidence type="ECO:0000313" key="2">
    <source>
        <dbReference type="EMBL" id="OTM00052.1"/>
    </source>
</evidence>
<evidence type="ECO:0000313" key="3">
    <source>
        <dbReference type="Proteomes" id="UP000194767"/>
    </source>
</evidence>
<comment type="caution">
    <text evidence="2">The sequence shown here is derived from an EMBL/GenBank/DDBJ whole genome shotgun (WGS) entry which is preliminary data.</text>
</comment>
<proteinExistence type="predicted"/>
<gene>
    <name evidence="2" type="ORF">B9X58_03325</name>
</gene>
<dbReference type="Pfam" id="PF13175">
    <property type="entry name" value="AAA_15"/>
    <property type="match status" value="1"/>
</dbReference>
<evidence type="ECO:0000259" key="1">
    <source>
        <dbReference type="Pfam" id="PF13175"/>
    </source>
</evidence>
<dbReference type="EMBL" id="NGDO01000017">
    <property type="protein sequence ID" value="OTM00052.1"/>
    <property type="molecule type" value="Genomic_DNA"/>
</dbReference>
<dbReference type="PANTHER" id="PTHR43581:SF2">
    <property type="entry name" value="EXCINUCLEASE ATPASE SUBUNIT"/>
    <property type="match status" value="1"/>
</dbReference>
<dbReference type="Gene3D" id="3.40.50.300">
    <property type="entry name" value="P-loop containing nucleotide triphosphate hydrolases"/>
    <property type="match status" value="1"/>
</dbReference>
<dbReference type="InterPro" id="IPR027417">
    <property type="entry name" value="P-loop_NTPase"/>
</dbReference>
<sequence>MKIKSFTVDGLLGSHDAICLDFNEDLNIFTGRNGSGKTTILKLMWYLISGNFDKAVAEINFKSATLKTDIYTLEVEVDYNNKIDPLKSSLEIEHIHYFNGFEKDDKLTNIILNKSIKNISWFLTQYVESSFFMPTFRIIEGGFTTEKYEIKNDVLRDFYLKNNEEKGYSDIAIDLNKLSSKLSKREHKFITTISANDIDIFLVKKYAEIMKKVNSSQAERLNLMSKHIQILFSSGKKVDKSITEKIKLLEEETNLIKEPLSKLRKALIDFMPKFRISFDDKIYFYDTSKSSNEEFEIVEDPNITFDFDVHPNFEEIEIVELDDDSPVEEIETLTINNLSAGEKQILTFIAYNIFNNNTIFFIDEPELSLHVDWQSKIFSLLKEQNPTNQFIISTHSPFIYSLFPDKELVINDDKGCSEFEL</sequence>
<protein>
    <recommendedName>
        <fullName evidence="1">Endonuclease GajA/Old nuclease/RecF-like AAA domain-containing protein</fullName>
    </recommendedName>
</protein>
<dbReference type="AlphaFoldDB" id="A0AB36M511"/>
<dbReference type="PANTHER" id="PTHR43581">
    <property type="entry name" value="ATP/GTP PHOSPHATASE"/>
    <property type="match status" value="1"/>
</dbReference>
<dbReference type="InterPro" id="IPR041685">
    <property type="entry name" value="AAA_GajA/Old/RecF-like"/>
</dbReference>
<reference evidence="2 3" key="1">
    <citation type="submission" date="2017-05" db="EMBL/GenBank/DDBJ databases">
        <authorList>
            <person name="Kreiswirth B."/>
            <person name="Manca C."/>
            <person name="Chen L."/>
            <person name="Evans S."/>
            <person name="Fowler V."/>
            <person name="Patel R."/>
            <person name="Chambers H."/>
            <person name="Bonomo R."/>
            <person name="Paul V."/>
            <person name="Sankar J."/>
            <person name="Gaind R."/>
            <person name="Ray P."/>
            <person name="Gautam V."/>
            <person name="Biswal M."/>
            <person name="Datta S."/>
            <person name="Walia K."/>
            <person name="Adams M."/>
            <person name="Nelson K."/>
            <person name="Sutton G."/>
            <person name="Fouts D."/>
            <person name="Hujer K."/>
            <person name="Hujer A."/>
        </authorList>
    </citation>
    <scope>NUCLEOTIDE SEQUENCE [LARGE SCALE GENOMIC DNA]</scope>
    <source>
        <strain evidence="2 3">PR324</strain>
    </source>
</reference>
<dbReference type="InterPro" id="IPR051396">
    <property type="entry name" value="Bact_Antivir_Def_Nuclease"/>
</dbReference>
<dbReference type="SUPFAM" id="SSF52540">
    <property type="entry name" value="P-loop containing nucleoside triphosphate hydrolases"/>
    <property type="match status" value="1"/>
</dbReference>
<accession>A0AB36M511</accession>
<dbReference type="RefSeq" id="WP_086222443.1">
    <property type="nucleotide sequence ID" value="NZ_NGDO01000017.1"/>
</dbReference>
<name>A0AB36M511_ACINO</name>
<feature type="domain" description="Endonuclease GajA/Old nuclease/RecF-like AAA" evidence="1">
    <location>
        <begin position="1"/>
        <end position="399"/>
    </location>
</feature>